<evidence type="ECO:0000256" key="1">
    <source>
        <dbReference type="SAM" id="MobiDB-lite"/>
    </source>
</evidence>
<protein>
    <submittedName>
        <fullName evidence="2">Uncharacterized protein</fullName>
    </submittedName>
</protein>
<gene>
    <name evidence="2" type="ORF">DPMN_105189</name>
</gene>
<name>A0A9D4HGH6_DREPO</name>
<proteinExistence type="predicted"/>
<dbReference type="AlphaFoldDB" id="A0A9D4HGH6"/>
<sequence length="54" mass="6023">MVISQLRIWRKRQSSASSDDGAPEVVVDTADKPPTKRACLQEQSPVTGYTFKEN</sequence>
<reference evidence="2" key="2">
    <citation type="submission" date="2020-11" db="EMBL/GenBank/DDBJ databases">
        <authorList>
            <person name="McCartney M.A."/>
            <person name="Auch B."/>
            <person name="Kono T."/>
            <person name="Mallez S."/>
            <person name="Becker A."/>
            <person name="Gohl D.M."/>
            <person name="Silverstein K.A.T."/>
            <person name="Koren S."/>
            <person name="Bechman K.B."/>
            <person name="Herman A."/>
            <person name="Abrahante J.E."/>
            <person name="Garbe J."/>
        </authorList>
    </citation>
    <scope>NUCLEOTIDE SEQUENCE</scope>
    <source>
        <strain evidence="2">Duluth1</strain>
        <tissue evidence="2">Whole animal</tissue>
    </source>
</reference>
<feature type="region of interest" description="Disordered" evidence="1">
    <location>
        <begin position="10"/>
        <end position="36"/>
    </location>
</feature>
<dbReference type="Proteomes" id="UP000828390">
    <property type="component" value="Unassembled WGS sequence"/>
</dbReference>
<evidence type="ECO:0000313" key="2">
    <source>
        <dbReference type="EMBL" id="KAH3831917.1"/>
    </source>
</evidence>
<evidence type="ECO:0000313" key="3">
    <source>
        <dbReference type="Proteomes" id="UP000828390"/>
    </source>
</evidence>
<organism evidence="2 3">
    <name type="scientific">Dreissena polymorpha</name>
    <name type="common">Zebra mussel</name>
    <name type="synonym">Mytilus polymorpha</name>
    <dbReference type="NCBI Taxonomy" id="45954"/>
    <lineage>
        <taxon>Eukaryota</taxon>
        <taxon>Metazoa</taxon>
        <taxon>Spiralia</taxon>
        <taxon>Lophotrochozoa</taxon>
        <taxon>Mollusca</taxon>
        <taxon>Bivalvia</taxon>
        <taxon>Autobranchia</taxon>
        <taxon>Heteroconchia</taxon>
        <taxon>Euheterodonta</taxon>
        <taxon>Imparidentia</taxon>
        <taxon>Neoheterodontei</taxon>
        <taxon>Myida</taxon>
        <taxon>Dreissenoidea</taxon>
        <taxon>Dreissenidae</taxon>
        <taxon>Dreissena</taxon>
    </lineage>
</organism>
<keyword evidence="3" id="KW-1185">Reference proteome</keyword>
<dbReference type="EMBL" id="JAIWYP010000004">
    <property type="protein sequence ID" value="KAH3831917.1"/>
    <property type="molecule type" value="Genomic_DNA"/>
</dbReference>
<reference evidence="2" key="1">
    <citation type="journal article" date="2019" name="bioRxiv">
        <title>The Genome of the Zebra Mussel, Dreissena polymorpha: A Resource for Invasive Species Research.</title>
        <authorList>
            <person name="McCartney M.A."/>
            <person name="Auch B."/>
            <person name="Kono T."/>
            <person name="Mallez S."/>
            <person name="Zhang Y."/>
            <person name="Obille A."/>
            <person name="Becker A."/>
            <person name="Abrahante J.E."/>
            <person name="Garbe J."/>
            <person name="Badalamenti J.P."/>
            <person name="Herman A."/>
            <person name="Mangelson H."/>
            <person name="Liachko I."/>
            <person name="Sullivan S."/>
            <person name="Sone E.D."/>
            <person name="Koren S."/>
            <person name="Silverstein K.A.T."/>
            <person name="Beckman K.B."/>
            <person name="Gohl D.M."/>
        </authorList>
    </citation>
    <scope>NUCLEOTIDE SEQUENCE</scope>
    <source>
        <strain evidence="2">Duluth1</strain>
        <tissue evidence="2">Whole animal</tissue>
    </source>
</reference>
<accession>A0A9D4HGH6</accession>
<comment type="caution">
    <text evidence="2">The sequence shown here is derived from an EMBL/GenBank/DDBJ whole genome shotgun (WGS) entry which is preliminary data.</text>
</comment>